<feature type="transmembrane region" description="Helical" evidence="6">
    <location>
        <begin position="419"/>
        <end position="439"/>
    </location>
</feature>
<evidence type="ECO:0000256" key="5">
    <source>
        <dbReference type="ARBA" id="ARBA00023136"/>
    </source>
</evidence>
<sequence length="515" mass="56690">MNARSTLFRDMANYLMGRGSLILLGLITFPLLTRLLSVSEYGVLSLTLRIVLVLVVLSKCGLQYSAARFFKAGTSSSMEQRRLYTTLLICPACIVVLVSLLYYAFLLFTPVFRGDRLLYQCLMVAPAVVFFRTLQAILLSFLRNEGKSRLHTIVEITTKVSTLAAFVILAFTGLHHAFPVLLGVLASEFAIVAAQLISFLRRGLFHISAMDWTLIRDSLLFGAPLIIYELSSLVLDSGDRIIVQRYLGDHQLGLYSAAYGVSGYLQDTVMTPLNLAIFPIYMRIWNEEGKPATERFLSTSVSWFSLAALFIVGACALCSREMLTLLASARFAGADRLLTILIPSLMIYALHIFFNVGLILEKRTTLLAGIAASAAVLNIALNLYLVPRFGLMGAAFATFLGYVVMVASLIVINRKFLPLTPSASLILSGVAAVALAYPLPSFTTFHLTVVTLLVRLASYTIIFLLSMLAISSSFRKLWLTAWKQLVSRFAFRNDTAKIAILEECETSNAGQGVSQ</sequence>
<name>A0A5B9E8Q3_9BACT</name>
<reference evidence="7 8" key="1">
    <citation type="submission" date="2019-08" db="EMBL/GenBank/DDBJ databases">
        <title>Complete genome sequence of Terriglobus albidus strain ORNL.</title>
        <authorList>
            <person name="Podar M."/>
        </authorList>
    </citation>
    <scope>NUCLEOTIDE SEQUENCE [LARGE SCALE GENOMIC DNA]</scope>
    <source>
        <strain evidence="7 8">ORNL</strain>
    </source>
</reference>
<dbReference type="PANTHER" id="PTHR30250:SF11">
    <property type="entry name" value="O-ANTIGEN TRANSPORTER-RELATED"/>
    <property type="match status" value="1"/>
</dbReference>
<comment type="subcellular location">
    <subcellularLocation>
        <location evidence="1">Cell membrane</location>
        <topology evidence="1">Multi-pass membrane protein</topology>
    </subcellularLocation>
</comment>
<feature type="transmembrane region" description="Helical" evidence="6">
    <location>
        <begin position="43"/>
        <end position="62"/>
    </location>
</feature>
<evidence type="ECO:0000313" key="8">
    <source>
        <dbReference type="Proteomes" id="UP000321820"/>
    </source>
</evidence>
<evidence type="ECO:0000313" key="7">
    <source>
        <dbReference type="EMBL" id="QEE28612.1"/>
    </source>
</evidence>
<dbReference type="OrthoDB" id="6017905at2"/>
<feature type="transmembrane region" description="Helical" evidence="6">
    <location>
        <begin position="391"/>
        <end position="412"/>
    </location>
</feature>
<evidence type="ECO:0000256" key="1">
    <source>
        <dbReference type="ARBA" id="ARBA00004651"/>
    </source>
</evidence>
<feature type="transmembrane region" description="Helical" evidence="6">
    <location>
        <begin position="445"/>
        <end position="470"/>
    </location>
</feature>
<feature type="transmembrane region" description="Helical" evidence="6">
    <location>
        <begin position="337"/>
        <end position="359"/>
    </location>
</feature>
<dbReference type="AlphaFoldDB" id="A0A5B9E8Q3"/>
<proteinExistence type="predicted"/>
<organism evidence="7 8">
    <name type="scientific">Terriglobus albidus</name>
    <dbReference type="NCBI Taxonomy" id="1592106"/>
    <lineage>
        <taxon>Bacteria</taxon>
        <taxon>Pseudomonadati</taxon>
        <taxon>Acidobacteriota</taxon>
        <taxon>Terriglobia</taxon>
        <taxon>Terriglobales</taxon>
        <taxon>Acidobacteriaceae</taxon>
        <taxon>Terriglobus</taxon>
    </lineage>
</organism>
<feature type="transmembrane region" description="Helical" evidence="6">
    <location>
        <begin position="366"/>
        <end position="385"/>
    </location>
</feature>
<feature type="transmembrane region" description="Helical" evidence="6">
    <location>
        <begin position="153"/>
        <end position="174"/>
    </location>
</feature>
<keyword evidence="4 6" id="KW-1133">Transmembrane helix</keyword>
<dbReference type="GO" id="GO:0005886">
    <property type="term" value="C:plasma membrane"/>
    <property type="evidence" value="ECO:0007669"/>
    <property type="project" value="UniProtKB-SubCell"/>
</dbReference>
<evidence type="ECO:0000256" key="2">
    <source>
        <dbReference type="ARBA" id="ARBA00022475"/>
    </source>
</evidence>
<accession>A0A5B9E8Q3</accession>
<evidence type="ECO:0000256" key="3">
    <source>
        <dbReference type="ARBA" id="ARBA00022692"/>
    </source>
</evidence>
<dbReference type="InterPro" id="IPR050833">
    <property type="entry name" value="Poly_Biosynth_Transport"/>
</dbReference>
<keyword evidence="5 6" id="KW-0472">Membrane</keyword>
<keyword evidence="3 6" id="KW-0812">Transmembrane</keyword>
<protein>
    <submittedName>
        <fullName evidence="7">Oligosaccharide flippase family protein</fullName>
    </submittedName>
</protein>
<dbReference type="RefSeq" id="WP_147647802.1">
    <property type="nucleotide sequence ID" value="NZ_CP042806.1"/>
</dbReference>
<dbReference type="Pfam" id="PF01943">
    <property type="entry name" value="Polysacc_synt"/>
    <property type="match status" value="1"/>
</dbReference>
<evidence type="ECO:0000256" key="6">
    <source>
        <dbReference type="SAM" id="Phobius"/>
    </source>
</evidence>
<dbReference type="InterPro" id="IPR002797">
    <property type="entry name" value="Polysacc_synth"/>
</dbReference>
<gene>
    <name evidence="7" type="ORF">FTW19_11740</name>
</gene>
<feature type="transmembrane region" description="Helical" evidence="6">
    <location>
        <begin position="117"/>
        <end position="141"/>
    </location>
</feature>
<dbReference type="PANTHER" id="PTHR30250">
    <property type="entry name" value="PST FAMILY PREDICTED COLANIC ACID TRANSPORTER"/>
    <property type="match status" value="1"/>
</dbReference>
<dbReference type="KEGG" id="talb:FTW19_11740"/>
<keyword evidence="8" id="KW-1185">Reference proteome</keyword>
<feature type="transmembrane region" description="Helical" evidence="6">
    <location>
        <begin position="83"/>
        <end position="105"/>
    </location>
</feature>
<dbReference type="EMBL" id="CP042806">
    <property type="protein sequence ID" value="QEE28612.1"/>
    <property type="molecule type" value="Genomic_DNA"/>
</dbReference>
<evidence type="ECO:0000256" key="4">
    <source>
        <dbReference type="ARBA" id="ARBA00022989"/>
    </source>
</evidence>
<keyword evidence="2" id="KW-1003">Cell membrane</keyword>
<dbReference type="Proteomes" id="UP000321820">
    <property type="component" value="Chromosome"/>
</dbReference>
<feature type="transmembrane region" description="Helical" evidence="6">
    <location>
        <begin position="296"/>
        <end position="317"/>
    </location>
</feature>